<name>A0A831K3J4_9GAMM</name>
<sequence length="132" mass="15044">MHPVVSTLAAIIILGLIVLLWLESARARELAVGISRAACDKERYQFLDDSVYLQRVALRWTPAGIRFRRMYRFDYSINGTLRQSGYILLIGNQLESVHIQGRHTIEQEKTTGTEDSSLTKKAADIIPFPKKR</sequence>
<dbReference type="Proteomes" id="UP000885822">
    <property type="component" value="Unassembled WGS sequence"/>
</dbReference>
<reference evidence="1" key="1">
    <citation type="journal article" date="2020" name="mSystems">
        <title>Genome- and Community-Level Interaction Insights into Carbon Utilization and Element Cycling Functions of Hydrothermarchaeota in Hydrothermal Sediment.</title>
        <authorList>
            <person name="Zhou Z."/>
            <person name="Liu Y."/>
            <person name="Xu W."/>
            <person name="Pan J."/>
            <person name="Luo Z.H."/>
            <person name="Li M."/>
        </authorList>
    </citation>
    <scope>NUCLEOTIDE SEQUENCE [LARGE SCALE GENOMIC DNA]</scope>
    <source>
        <strain evidence="1">HyVt-26</strain>
    </source>
</reference>
<dbReference type="InterPro" id="IPR021732">
    <property type="entry name" value="DUF3301"/>
</dbReference>
<dbReference type="Pfam" id="PF11743">
    <property type="entry name" value="DUF3301"/>
    <property type="match status" value="1"/>
</dbReference>
<gene>
    <name evidence="1" type="ORF">ENG92_03935</name>
</gene>
<dbReference type="EMBL" id="DRCV01000177">
    <property type="protein sequence ID" value="HDK38146.1"/>
    <property type="molecule type" value="Genomic_DNA"/>
</dbReference>
<evidence type="ECO:0000313" key="1">
    <source>
        <dbReference type="EMBL" id="HDK38146.1"/>
    </source>
</evidence>
<comment type="caution">
    <text evidence="1">The sequence shown here is derived from an EMBL/GenBank/DDBJ whole genome shotgun (WGS) entry which is preliminary data.</text>
</comment>
<protein>
    <submittedName>
        <fullName evidence="1">DUF3301 domain-containing protein</fullName>
    </submittedName>
</protein>
<accession>A0A831K3J4</accession>
<proteinExistence type="predicted"/>
<organism evidence="1">
    <name type="scientific">Thiolapillus brandeum</name>
    <dbReference type="NCBI Taxonomy" id="1076588"/>
    <lineage>
        <taxon>Bacteria</taxon>
        <taxon>Pseudomonadati</taxon>
        <taxon>Pseudomonadota</taxon>
        <taxon>Gammaproteobacteria</taxon>
        <taxon>Chromatiales</taxon>
        <taxon>Sedimenticolaceae</taxon>
        <taxon>Thiolapillus</taxon>
    </lineage>
</organism>
<dbReference type="AlphaFoldDB" id="A0A831K3J4"/>